<proteinExistence type="predicted"/>
<keyword evidence="1" id="KW-1133">Transmembrane helix</keyword>
<feature type="transmembrane region" description="Helical" evidence="1">
    <location>
        <begin position="87"/>
        <end position="106"/>
    </location>
</feature>
<keyword evidence="1" id="KW-0472">Membrane</keyword>
<sequence length="111" mass="13328">MVFIYTLGFTYKRRIIYIHTFLLFWLNCLFIKVIFLAVSTLIMTGTRDLFLINSFIVDHYYGKRAAQFTGILTLLFGASNHPIWFHWRYPALWIIGYINSCFYLQIRDRRG</sequence>
<dbReference type="Proteomes" id="UP000325945">
    <property type="component" value="Unassembled WGS sequence"/>
</dbReference>
<feature type="transmembrane region" description="Helical" evidence="1">
    <location>
        <begin position="21"/>
        <end position="43"/>
    </location>
</feature>
<gene>
    <name evidence="2" type="ORF">BDV39DRAFT_195700</name>
</gene>
<dbReference type="AlphaFoldDB" id="A0A5N6WW51"/>
<reference evidence="3" key="1">
    <citation type="submission" date="2019-04" db="EMBL/GenBank/DDBJ databases">
        <title>Friends and foes A comparative genomics studyof 23 Aspergillus species from section Flavi.</title>
        <authorList>
            <consortium name="DOE Joint Genome Institute"/>
            <person name="Kjaerbolling I."/>
            <person name="Vesth T."/>
            <person name="Frisvad J.C."/>
            <person name="Nybo J.L."/>
            <person name="Theobald S."/>
            <person name="Kildgaard S."/>
            <person name="Isbrandt T."/>
            <person name="Kuo A."/>
            <person name="Sato A."/>
            <person name="Lyhne E.K."/>
            <person name="Kogle M.E."/>
            <person name="Wiebenga A."/>
            <person name="Kun R.S."/>
            <person name="Lubbers R.J."/>
            <person name="Makela M.R."/>
            <person name="Barry K."/>
            <person name="Chovatia M."/>
            <person name="Clum A."/>
            <person name="Daum C."/>
            <person name="Haridas S."/>
            <person name="He G."/>
            <person name="LaButti K."/>
            <person name="Lipzen A."/>
            <person name="Mondo S."/>
            <person name="Riley R."/>
            <person name="Salamov A."/>
            <person name="Simmons B.A."/>
            <person name="Magnuson J.K."/>
            <person name="Henrissat B."/>
            <person name="Mortensen U.H."/>
            <person name="Larsen T.O."/>
            <person name="Devries R.P."/>
            <person name="Grigoriev I.V."/>
            <person name="Machida M."/>
            <person name="Baker S.E."/>
            <person name="Andersen M.R."/>
        </authorList>
    </citation>
    <scope>NUCLEOTIDE SEQUENCE [LARGE SCALE GENOMIC DNA]</scope>
    <source>
        <strain evidence="3">CBS 130017</strain>
    </source>
</reference>
<protein>
    <submittedName>
        <fullName evidence="2">Uncharacterized protein</fullName>
    </submittedName>
</protein>
<name>A0A5N6WW51_9EURO</name>
<evidence type="ECO:0000313" key="3">
    <source>
        <dbReference type="Proteomes" id="UP000325945"/>
    </source>
</evidence>
<evidence type="ECO:0000313" key="2">
    <source>
        <dbReference type="EMBL" id="KAE8323620.1"/>
    </source>
</evidence>
<keyword evidence="1" id="KW-0812">Transmembrane</keyword>
<keyword evidence="3" id="KW-1185">Reference proteome</keyword>
<accession>A0A5N6WW51</accession>
<organism evidence="2 3">
    <name type="scientific">Aspergillus sergii</name>
    <dbReference type="NCBI Taxonomy" id="1034303"/>
    <lineage>
        <taxon>Eukaryota</taxon>
        <taxon>Fungi</taxon>
        <taxon>Dikarya</taxon>
        <taxon>Ascomycota</taxon>
        <taxon>Pezizomycotina</taxon>
        <taxon>Eurotiomycetes</taxon>
        <taxon>Eurotiomycetidae</taxon>
        <taxon>Eurotiales</taxon>
        <taxon>Aspergillaceae</taxon>
        <taxon>Aspergillus</taxon>
        <taxon>Aspergillus subgen. Circumdati</taxon>
    </lineage>
</organism>
<evidence type="ECO:0000256" key="1">
    <source>
        <dbReference type="SAM" id="Phobius"/>
    </source>
</evidence>
<dbReference type="EMBL" id="ML741827">
    <property type="protein sequence ID" value="KAE8323620.1"/>
    <property type="molecule type" value="Genomic_DNA"/>
</dbReference>